<accession>A0A3Q7JL04</accession>
<evidence type="ECO:0000313" key="2">
    <source>
        <dbReference type="Proteomes" id="UP000004994"/>
    </source>
</evidence>
<protein>
    <submittedName>
        <fullName evidence="1">Uncharacterized protein</fullName>
    </submittedName>
</protein>
<reference evidence="1" key="2">
    <citation type="submission" date="2019-01" db="UniProtKB">
        <authorList>
            <consortium name="EnsemblPlants"/>
        </authorList>
    </citation>
    <scope>IDENTIFICATION</scope>
    <source>
        <strain evidence="1">cv. Heinz 1706</strain>
    </source>
</reference>
<evidence type="ECO:0000313" key="1">
    <source>
        <dbReference type="EnsemblPlants" id="Solyc11g022450.1.1.1"/>
    </source>
</evidence>
<proteinExistence type="predicted"/>
<dbReference type="Gramene" id="Solyc11g022450.1.1">
    <property type="protein sequence ID" value="Solyc11g022450.1.1.1"/>
    <property type="gene ID" value="Solyc11g022450.1"/>
</dbReference>
<reference evidence="1" key="1">
    <citation type="journal article" date="2012" name="Nature">
        <title>The tomato genome sequence provides insights into fleshy fruit evolution.</title>
        <authorList>
            <consortium name="Tomato Genome Consortium"/>
        </authorList>
    </citation>
    <scope>NUCLEOTIDE SEQUENCE [LARGE SCALE GENOMIC DNA]</scope>
    <source>
        <strain evidence="1">cv. Heinz 1706</strain>
    </source>
</reference>
<dbReference type="EnsemblPlants" id="Solyc11g022450.1.1">
    <property type="protein sequence ID" value="Solyc11g022450.1.1.1"/>
    <property type="gene ID" value="Solyc11g022450.1"/>
</dbReference>
<name>A0A3Q7JL04_SOLLC</name>
<keyword evidence="2" id="KW-1185">Reference proteome</keyword>
<dbReference type="OMA" id="PCVAKSP"/>
<dbReference type="Proteomes" id="UP000004994">
    <property type="component" value="Chromosome 11"/>
</dbReference>
<dbReference type="InParanoid" id="A0A3Q7JL04"/>
<dbReference type="PaxDb" id="4081-Solyc11g022450.1.1"/>
<organism evidence="1">
    <name type="scientific">Solanum lycopersicum</name>
    <name type="common">Tomato</name>
    <name type="synonym">Lycopersicon esculentum</name>
    <dbReference type="NCBI Taxonomy" id="4081"/>
    <lineage>
        <taxon>Eukaryota</taxon>
        <taxon>Viridiplantae</taxon>
        <taxon>Streptophyta</taxon>
        <taxon>Embryophyta</taxon>
        <taxon>Tracheophyta</taxon>
        <taxon>Spermatophyta</taxon>
        <taxon>Magnoliopsida</taxon>
        <taxon>eudicotyledons</taxon>
        <taxon>Gunneridae</taxon>
        <taxon>Pentapetalae</taxon>
        <taxon>asterids</taxon>
        <taxon>lamiids</taxon>
        <taxon>Solanales</taxon>
        <taxon>Solanaceae</taxon>
        <taxon>Solanoideae</taxon>
        <taxon>Solaneae</taxon>
        <taxon>Solanum</taxon>
        <taxon>Solanum subgen. Lycopersicon</taxon>
    </lineage>
</organism>
<dbReference type="AlphaFoldDB" id="A0A3Q7JL04"/>
<sequence>MERALSPCVAKSPTTVCTLPATLLSRSYLILTASVCREVGNVSNSSSSSSG</sequence>